<dbReference type="EMBL" id="LCHM01000019">
    <property type="protein sequence ID" value="KKT37718.1"/>
    <property type="molecule type" value="Genomic_DNA"/>
</dbReference>
<comment type="caution">
    <text evidence="2">The sequence shown here is derived from an EMBL/GenBank/DDBJ whole genome shotgun (WGS) entry which is preliminary data.</text>
</comment>
<accession>A0A0G1GU04</accession>
<evidence type="ECO:0000313" key="3">
    <source>
        <dbReference type="Proteomes" id="UP000034617"/>
    </source>
</evidence>
<dbReference type="InterPro" id="IPR043993">
    <property type="entry name" value="T4SS_pilin"/>
</dbReference>
<dbReference type="Proteomes" id="UP000034617">
    <property type="component" value="Unassembled WGS sequence"/>
</dbReference>
<evidence type="ECO:0000256" key="1">
    <source>
        <dbReference type="SAM" id="Phobius"/>
    </source>
</evidence>
<organism evidence="2 3">
    <name type="scientific">Candidatus Gottesmanbacteria bacterium GW2011_GWB1_44_11c</name>
    <dbReference type="NCBI Taxonomy" id="1618447"/>
    <lineage>
        <taxon>Bacteria</taxon>
        <taxon>Candidatus Gottesmaniibacteriota</taxon>
    </lineage>
</organism>
<keyword evidence="1" id="KW-1133">Transmembrane helix</keyword>
<dbReference type="AlphaFoldDB" id="A0A0G1GU04"/>
<feature type="transmembrane region" description="Helical" evidence="1">
    <location>
        <begin position="75"/>
        <end position="99"/>
    </location>
</feature>
<gene>
    <name evidence="2" type="ORF">UW22_C0019G0009</name>
</gene>
<reference evidence="2 3" key="1">
    <citation type="journal article" date="2015" name="Nature">
        <title>rRNA introns, odd ribosomes, and small enigmatic genomes across a large radiation of phyla.</title>
        <authorList>
            <person name="Brown C.T."/>
            <person name="Hug L.A."/>
            <person name="Thomas B.C."/>
            <person name="Sharon I."/>
            <person name="Castelle C.J."/>
            <person name="Singh A."/>
            <person name="Wilkins M.J."/>
            <person name="Williams K.H."/>
            <person name="Banfield J.F."/>
        </authorList>
    </citation>
    <scope>NUCLEOTIDE SEQUENCE [LARGE SCALE GENOMIC DNA]</scope>
</reference>
<protein>
    <recommendedName>
        <fullName evidence="4">Transmembrane protein</fullName>
    </recommendedName>
</protein>
<evidence type="ECO:0000313" key="2">
    <source>
        <dbReference type="EMBL" id="KKT37718.1"/>
    </source>
</evidence>
<dbReference type="Pfam" id="PF18895">
    <property type="entry name" value="T4SS_pilin"/>
    <property type="match status" value="1"/>
</dbReference>
<name>A0A0G1GU04_9BACT</name>
<keyword evidence="1" id="KW-0472">Membrane</keyword>
<proteinExistence type="predicted"/>
<sequence length="153" mass="16446">MEKLALTVAGETIENPVSALPGEGIPALSVILQVGIGLLFIIAILASLVFIIWGGLDWITAGGNKENIQKARHKLIYAVLGFFVVFLAFFIMNIISQFFGIEFFKVPLNPNASSNPCKQAGGTCRFGGCSLNEDPISIECTSGSSEEKCCMER</sequence>
<evidence type="ECO:0008006" key="4">
    <source>
        <dbReference type="Google" id="ProtNLM"/>
    </source>
</evidence>
<keyword evidence="1" id="KW-0812">Transmembrane</keyword>
<feature type="transmembrane region" description="Helical" evidence="1">
    <location>
        <begin position="30"/>
        <end position="54"/>
    </location>
</feature>